<evidence type="ECO:0008006" key="3">
    <source>
        <dbReference type="Google" id="ProtNLM"/>
    </source>
</evidence>
<dbReference type="HOGENOM" id="CLU_505205_0_0_6"/>
<sequence>MPERTPMMHSQARNPTEQLMAQLERQWLAASDDPAARLFIWRVKANAESLIQAFIALQQQAPGDYSTPDLFIGFMAPFDTAYGYSRALADELIERYEASDGAQGWDFEPLLPCLGATQWQALLGHFAEHHREQLRYVVAVFTPAQVSDRAALERWLAQNVERIAEGVRVMLIDTLEQPVWQALQQAFPQRVRLMTPDIDGMTLMQQTASQLSDRDGDRLRCRQFMADALLLLERGTPQQVATRAGLALAIAAKQGWLEQQVVMHNIIGGGWVKGKSADKAVAAYRQAQQVAQGIGDQPLRTTLQMQSAFGEGGAWFSVGEYRQAAGAYRLAAGLAQLAGNRLLAIEGMRMAGRCLVLDGDQTHALADYAQVIHAARPLSAEERGQTTLPLALQDLLHIQDDKRAQALADCADAYQQRKQQLILRAESEVAQQGATLQAVRLAESRLQQALEQSFQQARSQREQLILEGYPGFRQAIAIGRQYLQPQWSGLPEIAHPFDAPVGEWQQMPHTMALPSQDAAEEFIQRSTNKDQA</sequence>
<dbReference type="SUPFAM" id="SSF48452">
    <property type="entry name" value="TPR-like"/>
    <property type="match status" value="1"/>
</dbReference>
<dbReference type="Proteomes" id="UP000005723">
    <property type="component" value="Unassembled WGS sequence"/>
</dbReference>
<keyword evidence="2" id="KW-1185">Reference proteome</keyword>
<dbReference type="AlphaFoldDB" id="D4E1E8"/>
<evidence type="ECO:0000313" key="1">
    <source>
        <dbReference type="EMBL" id="EFE96493.1"/>
    </source>
</evidence>
<name>D4E1E8_SEROD</name>
<evidence type="ECO:0000313" key="2">
    <source>
        <dbReference type="Proteomes" id="UP000005723"/>
    </source>
</evidence>
<dbReference type="EMBL" id="ADBY01000032">
    <property type="protein sequence ID" value="EFE96493.1"/>
    <property type="molecule type" value="Genomic_DNA"/>
</dbReference>
<dbReference type="InterPro" id="IPR011990">
    <property type="entry name" value="TPR-like_helical_dom_sf"/>
</dbReference>
<protein>
    <recommendedName>
        <fullName evidence="3">Tetratricopeptide repeat protein</fullName>
    </recommendedName>
</protein>
<reference evidence="1 2" key="1">
    <citation type="submission" date="2010-01" db="EMBL/GenBank/DDBJ databases">
        <authorList>
            <person name="Muzny D."/>
            <person name="Qin X."/>
            <person name="Deng J."/>
            <person name="Jiang H."/>
            <person name="Liu Y."/>
            <person name="Qu J."/>
            <person name="Song X.-Z."/>
            <person name="Zhang L."/>
            <person name="Thornton R."/>
            <person name="Coyle M."/>
            <person name="Francisco L."/>
            <person name="Jackson L."/>
            <person name="Javaid M."/>
            <person name="Korchina V."/>
            <person name="Kovar C."/>
            <person name="Mata R."/>
            <person name="Mathew T."/>
            <person name="Ngo R."/>
            <person name="Nguyen L."/>
            <person name="Nguyen N."/>
            <person name="Okwuonu G."/>
            <person name="Ongeri F."/>
            <person name="Pham C."/>
            <person name="Simmons D."/>
            <person name="Wilczek-Boney K."/>
            <person name="Hale W."/>
            <person name="Jakkamsetti A."/>
            <person name="Pham P."/>
            <person name="Ruth R."/>
            <person name="San Lucas F."/>
            <person name="Warren J."/>
            <person name="Zhang J."/>
            <person name="Zhao Z."/>
            <person name="Zhou C."/>
            <person name="Zhu D."/>
            <person name="Lee S."/>
            <person name="Bess C."/>
            <person name="Blankenburg K."/>
            <person name="Forbes L."/>
            <person name="Fu Q."/>
            <person name="Gubbala S."/>
            <person name="Hirani K."/>
            <person name="Jayaseelan J.C."/>
            <person name="Lara F."/>
            <person name="Munidasa M."/>
            <person name="Palculict T."/>
            <person name="Patil S."/>
            <person name="Pu L.-L."/>
            <person name="Saada N."/>
            <person name="Tang L."/>
            <person name="Weissenberger G."/>
            <person name="Zhu Y."/>
            <person name="Hemphill L."/>
            <person name="Shang Y."/>
            <person name="Youmans B."/>
            <person name="Ayvaz T."/>
            <person name="Ross M."/>
            <person name="Santibanez J."/>
            <person name="Aqrawi P."/>
            <person name="Gross S."/>
            <person name="Joshi V."/>
            <person name="Fowler G."/>
            <person name="Nazareth L."/>
            <person name="Reid J."/>
            <person name="Worley K."/>
            <person name="Petrosino J."/>
            <person name="Highlander S."/>
            <person name="Gibbs R."/>
        </authorList>
    </citation>
    <scope>NUCLEOTIDE SEQUENCE [LARGE SCALE GENOMIC DNA]</scope>
    <source>
        <strain evidence="1 2">DSM 4582</strain>
    </source>
</reference>
<gene>
    <name evidence="1" type="ORF">HMPREF0758_1922</name>
</gene>
<organism evidence="1 2">
    <name type="scientific">Serratia odorifera DSM 4582</name>
    <dbReference type="NCBI Taxonomy" id="667129"/>
    <lineage>
        <taxon>Bacteria</taxon>
        <taxon>Pseudomonadati</taxon>
        <taxon>Pseudomonadota</taxon>
        <taxon>Gammaproteobacteria</taxon>
        <taxon>Enterobacterales</taxon>
        <taxon>Yersiniaceae</taxon>
        <taxon>Serratia</taxon>
    </lineage>
</organism>
<proteinExistence type="predicted"/>
<dbReference type="STRING" id="667129.HMPREF0758_1922"/>
<dbReference type="Gene3D" id="1.25.40.10">
    <property type="entry name" value="Tetratricopeptide repeat domain"/>
    <property type="match status" value="1"/>
</dbReference>
<comment type="caution">
    <text evidence="1">The sequence shown here is derived from an EMBL/GenBank/DDBJ whole genome shotgun (WGS) entry which is preliminary data.</text>
</comment>
<accession>D4E1E8</accession>